<dbReference type="InterPro" id="IPR050721">
    <property type="entry name" value="Trk_Ktr_HKT_K-transport"/>
</dbReference>
<organism evidence="3 4">
    <name type="scientific">Actinomycetospora cinnamomea</name>
    <dbReference type="NCBI Taxonomy" id="663609"/>
    <lineage>
        <taxon>Bacteria</taxon>
        <taxon>Bacillati</taxon>
        <taxon>Actinomycetota</taxon>
        <taxon>Actinomycetes</taxon>
        <taxon>Pseudonocardiales</taxon>
        <taxon>Pseudonocardiaceae</taxon>
        <taxon>Actinomycetospora</taxon>
    </lineage>
</organism>
<dbReference type="RefSeq" id="WP_116709990.1">
    <property type="nucleotide sequence ID" value="NZ_QEKW01000012.1"/>
</dbReference>
<comment type="caution">
    <text evidence="3">The sequence shown here is derived from an EMBL/GenBank/DDBJ whole genome shotgun (WGS) entry which is preliminary data.</text>
</comment>
<evidence type="ECO:0000259" key="1">
    <source>
        <dbReference type="PROSITE" id="PS51201"/>
    </source>
</evidence>
<reference evidence="3 4" key="1">
    <citation type="submission" date="2018-04" db="EMBL/GenBank/DDBJ databases">
        <title>Genomic Encyclopedia of Type Strains, Phase IV (KMG-IV): sequencing the most valuable type-strain genomes for metagenomic binning, comparative biology and taxonomic classification.</title>
        <authorList>
            <person name="Goeker M."/>
        </authorList>
    </citation>
    <scope>NUCLEOTIDE SEQUENCE [LARGE SCALE GENOMIC DNA]</scope>
    <source>
        <strain evidence="3 4">DSM 45771</strain>
    </source>
</reference>
<evidence type="ECO:0000313" key="3">
    <source>
        <dbReference type="EMBL" id="PVZ06975.1"/>
    </source>
</evidence>
<dbReference type="OrthoDB" id="9776294at2"/>
<dbReference type="InterPro" id="IPR036721">
    <property type="entry name" value="RCK_C_sf"/>
</dbReference>
<dbReference type="PANTHER" id="PTHR43833:SF7">
    <property type="entry name" value="KTR SYSTEM POTASSIUM UPTAKE PROTEIN C"/>
    <property type="match status" value="1"/>
</dbReference>
<dbReference type="InterPro" id="IPR006037">
    <property type="entry name" value="RCK_C"/>
</dbReference>
<dbReference type="InterPro" id="IPR036291">
    <property type="entry name" value="NAD(P)-bd_dom_sf"/>
</dbReference>
<dbReference type="EMBL" id="QEKW01000012">
    <property type="protein sequence ID" value="PVZ06975.1"/>
    <property type="molecule type" value="Genomic_DNA"/>
</dbReference>
<dbReference type="InterPro" id="IPR003148">
    <property type="entry name" value="RCK_N"/>
</dbReference>
<gene>
    <name evidence="3" type="ORF">C8D89_112169</name>
</gene>
<dbReference type="Proteomes" id="UP000245639">
    <property type="component" value="Unassembled WGS sequence"/>
</dbReference>
<dbReference type="GO" id="GO:0008324">
    <property type="term" value="F:monoatomic cation transmembrane transporter activity"/>
    <property type="evidence" value="ECO:0007669"/>
    <property type="project" value="InterPro"/>
</dbReference>
<proteinExistence type="predicted"/>
<keyword evidence="4" id="KW-1185">Reference proteome</keyword>
<dbReference type="PROSITE" id="PS51201">
    <property type="entry name" value="RCK_N"/>
    <property type="match status" value="1"/>
</dbReference>
<dbReference type="Pfam" id="PF02080">
    <property type="entry name" value="TrkA_C"/>
    <property type="match status" value="1"/>
</dbReference>
<dbReference type="Gene3D" id="3.40.50.720">
    <property type="entry name" value="NAD(P)-binding Rossmann-like Domain"/>
    <property type="match status" value="1"/>
</dbReference>
<dbReference type="GO" id="GO:0006813">
    <property type="term" value="P:potassium ion transport"/>
    <property type="evidence" value="ECO:0007669"/>
    <property type="project" value="InterPro"/>
</dbReference>
<dbReference type="Gene3D" id="3.30.70.1450">
    <property type="entry name" value="Regulator of K+ conductance, C-terminal domain"/>
    <property type="match status" value="1"/>
</dbReference>
<dbReference type="PANTHER" id="PTHR43833">
    <property type="entry name" value="POTASSIUM CHANNEL PROTEIN 2-RELATED-RELATED"/>
    <property type="match status" value="1"/>
</dbReference>
<feature type="domain" description="RCK N-terminal" evidence="1">
    <location>
        <begin position="6"/>
        <end position="122"/>
    </location>
</feature>
<protein>
    <submittedName>
        <fullName evidence="3">Trk system potassium uptake protein TrkA</fullName>
    </submittedName>
</protein>
<evidence type="ECO:0000259" key="2">
    <source>
        <dbReference type="PROSITE" id="PS51202"/>
    </source>
</evidence>
<dbReference type="PROSITE" id="PS51202">
    <property type="entry name" value="RCK_C"/>
    <property type="match status" value="1"/>
</dbReference>
<dbReference type="AlphaFoldDB" id="A0A2U1F465"/>
<evidence type="ECO:0000313" key="4">
    <source>
        <dbReference type="Proteomes" id="UP000245639"/>
    </source>
</evidence>
<dbReference type="Pfam" id="PF02254">
    <property type="entry name" value="TrkA_N"/>
    <property type="match status" value="1"/>
</dbReference>
<accession>A0A2U1F465</accession>
<name>A0A2U1F465_9PSEU</name>
<sequence length="221" mass="23915">MGDTSHAPVVVIGLGRFGSAIALELERQGTEVLAIDNVDRRVQDLSSRLSHTVTADCTDLEAMAQLGVGDFHRAVVAIGDHLEDSILVTSLLVDLEVPDIWAKATSPHHGRILERIGAHHVVFPEQDMGERVAHLVAGNMLDYLKVDADFVLAKLRPPREILDVPLGRSAIRSKHGVTVVAVKKGEKGSFTYATNETVVSRGDVILAVGHEDDVEHLTHVP</sequence>
<dbReference type="SUPFAM" id="SSF51735">
    <property type="entry name" value="NAD(P)-binding Rossmann-fold domains"/>
    <property type="match status" value="1"/>
</dbReference>
<feature type="domain" description="RCK C-terminal" evidence="2">
    <location>
        <begin position="138"/>
        <end position="221"/>
    </location>
</feature>
<dbReference type="SUPFAM" id="SSF116726">
    <property type="entry name" value="TrkA C-terminal domain-like"/>
    <property type="match status" value="1"/>
</dbReference>